<evidence type="ECO:0000313" key="2">
    <source>
        <dbReference type="Proteomes" id="UP001631993"/>
    </source>
</evidence>
<evidence type="ECO:0000313" key="1">
    <source>
        <dbReference type="EMBL" id="MFM9647772.1"/>
    </source>
</evidence>
<keyword evidence="1" id="KW-0540">Nuclease</keyword>
<organism evidence="1 2">
    <name type="scientific">Streptomyces galilaeus</name>
    <dbReference type="NCBI Taxonomy" id="33899"/>
    <lineage>
        <taxon>Bacteria</taxon>
        <taxon>Bacillati</taxon>
        <taxon>Actinomycetota</taxon>
        <taxon>Actinomycetes</taxon>
        <taxon>Kitasatosporales</taxon>
        <taxon>Streptomycetaceae</taxon>
        <taxon>Streptomyces</taxon>
    </lineage>
</organism>
<dbReference type="Gene3D" id="3.60.10.10">
    <property type="entry name" value="Endonuclease/exonuclease/phosphatase"/>
    <property type="match status" value="1"/>
</dbReference>
<reference evidence="1 2" key="1">
    <citation type="submission" date="2024-12" db="EMBL/GenBank/DDBJ databases">
        <title>Forecasting of Potato common scab and diversities of Pathogenic streptomyces spp. in china.</title>
        <authorList>
            <person name="Handique U."/>
            <person name="Wu J."/>
        </authorList>
    </citation>
    <scope>NUCLEOTIDE SEQUENCE [LARGE SCALE GENOMIC DNA]</scope>
    <source>
        <strain evidence="1 2">ZRIMU1585</strain>
    </source>
</reference>
<dbReference type="EMBL" id="JBJVNE010000007">
    <property type="protein sequence ID" value="MFM9647772.1"/>
    <property type="molecule type" value="Genomic_DNA"/>
</dbReference>
<proteinExistence type="predicted"/>
<comment type="caution">
    <text evidence="1">The sequence shown here is derived from an EMBL/GenBank/DDBJ whole genome shotgun (WGS) entry which is preliminary data.</text>
</comment>
<accession>A0ABW9IIG9</accession>
<protein>
    <submittedName>
        <fullName evidence="1">Endonuclease/exonuclease/phosphatase family protein</fullName>
    </submittedName>
</protein>
<dbReference type="RefSeq" id="WP_409097624.1">
    <property type="nucleotide sequence ID" value="NZ_JBJVNE010000007.1"/>
</dbReference>
<dbReference type="InterPro" id="IPR036691">
    <property type="entry name" value="Endo/exonu/phosph_ase_sf"/>
</dbReference>
<gene>
    <name evidence="1" type="ORF">ACKI1S_16690</name>
</gene>
<keyword evidence="2" id="KW-1185">Reference proteome</keyword>
<keyword evidence="1" id="KW-0255">Endonuclease</keyword>
<dbReference type="Proteomes" id="UP001631993">
    <property type="component" value="Unassembled WGS sequence"/>
</dbReference>
<name>A0ABW9IIG9_STRGJ</name>
<sequence length="318" mass="35270">MIEHPAYGEPVVTVISLNLERDGGENTTDGDLPQQWVDAHELLASRRPDVVLRQEATYSHLEDERRLKAASELLKMKGYLSPNNAGRNPTALFIRPSTFLTSERMKYNAMFWRTPPTIVSARLSEAPGTELLLMSWHAAFNSPKGRERETDEITAFVDRMAKRGGFIGGGDCNEYPIPHGETVPPIDWSTVTDRAHMHHRTTIAADGSRVGCTYLDRALLTCGLHDAARYAAYELEQASALEATAGYGRPDQGGPRRIDRVYSDGRITRAVLAVNVLNTSGFSDHHGVEVVYSRRGLVEALCRKHEPLPPIQDVLEPA</sequence>
<dbReference type="SUPFAM" id="SSF56219">
    <property type="entry name" value="DNase I-like"/>
    <property type="match status" value="1"/>
</dbReference>
<keyword evidence="1" id="KW-0378">Hydrolase</keyword>
<dbReference type="GO" id="GO:0004519">
    <property type="term" value="F:endonuclease activity"/>
    <property type="evidence" value="ECO:0007669"/>
    <property type="project" value="UniProtKB-KW"/>
</dbReference>